<evidence type="ECO:0000313" key="3">
    <source>
        <dbReference type="Proteomes" id="UP000554482"/>
    </source>
</evidence>
<evidence type="ECO:0000313" key="2">
    <source>
        <dbReference type="EMBL" id="KAF5189306.1"/>
    </source>
</evidence>
<protein>
    <submittedName>
        <fullName evidence="2">Uncharacterized protein</fullName>
    </submittedName>
</protein>
<evidence type="ECO:0000256" key="1">
    <source>
        <dbReference type="SAM" id="MobiDB-lite"/>
    </source>
</evidence>
<proteinExistence type="predicted"/>
<accession>A0A7J6VW19</accession>
<dbReference type="AlphaFoldDB" id="A0A7J6VW19"/>
<gene>
    <name evidence="2" type="ORF">FRX31_021107</name>
</gene>
<feature type="compositionally biased region" description="Acidic residues" evidence="1">
    <location>
        <begin position="134"/>
        <end position="150"/>
    </location>
</feature>
<reference evidence="2 3" key="1">
    <citation type="submission" date="2020-06" db="EMBL/GenBank/DDBJ databases">
        <title>Transcriptomic and genomic resources for Thalictrum thalictroides and T. hernandezii: Facilitating candidate gene discovery in an emerging model plant lineage.</title>
        <authorList>
            <person name="Arias T."/>
            <person name="Riano-Pachon D.M."/>
            <person name="Di Stilio V.S."/>
        </authorList>
    </citation>
    <scope>NUCLEOTIDE SEQUENCE [LARGE SCALE GENOMIC DNA]</scope>
    <source>
        <strain evidence="3">cv. WT478/WT964</strain>
        <tissue evidence="2">Leaves</tissue>
    </source>
</reference>
<organism evidence="2 3">
    <name type="scientific">Thalictrum thalictroides</name>
    <name type="common">Rue-anemone</name>
    <name type="synonym">Anemone thalictroides</name>
    <dbReference type="NCBI Taxonomy" id="46969"/>
    <lineage>
        <taxon>Eukaryota</taxon>
        <taxon>Viridiplantae</taxon>
        <taxon>Streptophyta</taxon>
        <taxon>Embryophyta</taxon>
        <taxon>Tracheophyta</taxon>
        <taxon>Spermatophyta</taxon>
        <taxon>Magnoliopsida</taxon>
        <taxon>Ranunculales</taxon>
        <taxon>Ranunculaceae</taxon>
        <taxon>Thalictroideae</taxon>
        <taxon>Thalictrum</taxon>
    </lineage>
</organism>
<keyword evidence="3" id="KW-1185">Reference proteome</keyword>
<comment type="caution">
    <text evidence="2">The sequence shown here is derived from an EMBL/GenBank/DDBJ whole genome shotgun (WGS) entry which is preliminary data.</text>
</comment>
<name>A0A7J6VW19_THATH</name>
<dbReference type="EMBL" id="JABWDY010025654">
    <property type="protein sequence ID" value="KAF5189306.1"/>
    <property type="molecule type" value="Genomic_DNA"/>
</dbReference>
<feature type="region of interest" description="Disordered" evidence="1">
    <location>
        <begin position="111"/>
        <end position="234"/>
    </location>
</feature>
<dbReference type="Proteomes" id="UP000554482">
    <property type="component" value="Unassembled WGS sequence"/>
</dbReference>
<sequence length="234" mass="26034">MYRILGDILEQWYNHVLAEELRSQPVQYEWDCSMNYKSWFHSVSHPCVQDLAKRQTGPLRLNGHCFSTMRVAIVNAAKLLQASLKDNKDQKVKDALELLCSVQGPVLEKEEVECDDRNNDIVQGNDSSSKESEDSSSEESEDSSPEESDANGEKSGSDNVQEAGDEIREKVHKWKKNSVTKAPPKATVKRASGKTKAPLNAPAKRASRTTKPITRGKGANRYRGKVADTSSGRN</sequence>